<evidence type="ECO:0000313" key="1">
    <source>
        <dbReference type="EMBL" id="KYF74336.1"/>
    </source>
</evidence>
<feature type="non-terminal residue" evidence="1">
    <location>
        <position position="294"/>
    </location>
</feature>
<gene>
    <name evidence="1" type="ORF">BE17_22130</name>
</gene>
<sequence>MSSEQPPRERGLPSVYKAREARTKMRWPPAKFWGYTALLLAVSAILHWKWSQGQIESARQKLMARQRAVAVELGPRWIPMRERVEGWTLELSRGAGPELVDREALKAWNFRELAGIYLRLRVDEATSVEAVRKNAQQSLRDAFTACLLRVPNPNPLAGAECKRTRDCPAGEYCNEAERCSRPAQPFNLRVAYRTMHVLSEEWVRDAQDASSELRLRLLESSFDDTMRDDVPLAAELLTRAQYYLLVLDEPVEGAATTEALLGMPHMARVGVWRLSDGKPILRVRREASGNLIGG</sequence>
<dbReference type="Proteomes" id="UP000075635">
    <property type="component" value="Unassembled WGS sequence"/>
</dbReference>
<dbReference type="EMBL" id="JEMB01003288">
    <property type="protein sequence ID" value="KYF74336.1"/>
    <property type="molecule type" value="Genomic_DNA"/>
</dbReference>
<evidence type="ECO:0000313" key="2">
    <source>
        <dbReference type="Proteomes" id="UP000075635"/>
    </source>
</evidence>
<protein>
    <submittedName>
        <fullName evidence="1">Uncharacterized protein</fullName>
    </submittedName>
</protein>
<accession>A0A150R2Y1</accession>
<reference evidence="1 2" key="1">
    <citation type="submission" date="2014-02" db="EMBL/GenBank/DDBJ databases">
        <title>The small core and large imbalanced accessory genome model reveals a collaborative survival strategy of Sorangium cellulosum strains in nature.</title>
        <authorList>
            <person name="Han K."/>
            <person name="Peng R."/>
            <person name="Blom J."/>
            <person name="Li Y.-Z."/>
        </authorList>
    </citation>
    <scope>NUCLEOTIDE SEQUENCE [LARGE SCALE GENOMIC DNA]</scope>
    <source>
        <strain evidence="1 2">So0011-07</strain>
    </source>
</reference>
<name>A0A150R2Y1_SORCE</name>
<organism evidence="1 2">
    <name type="scientific">Sorangium cellulosum</name>
    <name type="common">Polyangium cellulosum</name>
    <dbReference type="NCBI Taxonomy" id="56"/>
    <lineage>
        <taxon>Bacteria</taxon>
        <taxon>Pseudomonadati</taxon>
        <taxon>Myxococcota</taxon>
        <taxon>Polyangia</taxon>
        <taxon>Polyangiales</taxon>
        <taxon>Polyangiaceae</taxon>
        <taxon>Sorangium</taxon>
    </lineage>
</organism>
<dbReference type="AlphaFoldDB" id="A0A150R2Y1"/>
<comment type="caution">
    <text evidence="1">The sequence shown here is derived from an EMBL/GenBank/DDBJ whole genome shotgun (WGS) entry which is preliminary data.</text>
</comment>
<proteinExistence type="predicted"/>